<evidence type="ECO:0000256" key="4">
    <source>
        <dbReference type="ARBA" id="ARBA00023180"/>
    </source>
</evidence>
<feature type="domain" description="Glycoside hydrolase family 20 catalytic" evidence="9">
    <location>
        <begin position="203"/>
        <end position="555"/>
    </location>
</feature>
<dbReference type="Proteomes" id="UP000001064">
    <property type="component" value="Unassembled WGS sequence"/>
</dbReference>
<feature type="active site" description="Proton donor" evidence="7">
    <location>
        <position position="398"/>
    </location>
</feature>
<dbReference type="GO" id="GO:0030203">
    <property type="term" value="P:glycosaminoglycan metabolic process"/>
    <property type="evidence" value="ECO:0000318"/>
    <property type="project" value="GO_Central"/>
</dbReference>
<name>F0ZCI5_DICPU</name>
<evidence type="ECO:0000259" key="9">
    <source>
        <dbReference type="Pfam" id="PF00728"/>
    </source>
</evidence>
<evidence type="ECO:0000256" key="5">
    <source>
        <dbReference type="ARBA" id="ARBA00023295"/>
    </source>
</evidence>
<dbReference type="RefSeq" id="XP_003285131.1">
    <property type="nucleotide sequence ID" value="XM_003285083.1"/>
</dbReference>
<dbReference type="PANTHER" id="PTHR22600">
    <property type="entry name" value="BETA-HEXOSAMINIDASE"/>
    <property type="match status" value="1"/>
</dbReference>
<dbReference type="STRING" id="5786.F0ZCI5"/>
<dbReference type="SUPFAM" id="SSF51445">
    <property type="entry name" value="(Trans)glycosidases"/>
    <property type="match status" value="2"/>
</dbReference>
<feature type="signal peptide" evidence="8">
    <location>
        <begin position="1"/>
        <end position="22"/>
    </location>
</feature>
<dbReference type="Gene3D" id="3.20.20.80">
    <property type="entry name" value="Glycosidases"/>
    <property type="match status" value="2"/>
</dbReference>
<dbReference type="KEGG" id="dpp:DICPUDRAFT_93851"/>
<comment type="similarity">
    <text evidence="2 6">Belongs to the glycosyl hydrolase 20 family.</text>
</comment>
<evidence type="ECO:0000259" key="10">
    <source>
        <dbReference type="Pfam" id="PF14845"/>
    </source>
</evidence>
<gene>
    <name evidence="11" type="ORF">DICPUDRAFT_93851</name>
</gene>
<dbReference type="PIRSF" id="PIRSF001093">
    <property type="entry name" value="B-hxosamndse_ab_euk"/>
    <property type="match status" value="1"/>
</dbReference>
<comment type="catalytic activity">
    <reaction evidence="1 6">
        <text>Hydrolysis of terminal non-reducing N-acetyl-D-hexosamine residues in N-acetyl-beta-D-hexosaminides.</text>
        <dbReference type="EC" id="3.2.1.52"/>
    </reaction>
</comment>
<dbReference type="SUPFAM" id="SSF55545">
    <property type="entry name" value="beta-N-acetylhexosaminidase-like domain"/>
    <property type="match status" value="1"/>
</dbReference>
<keyword evidence="8" id="KW-0732">Signal</keyword>
<dbReference type="PRINTS" id="PR00738">
    <property type="entry name" value="GLHYDRLASE20"/>
</dbReference>
<dbReference type="OrthoDB" id="428480at2759"/>
<accession>F0ZCI5</accession>
<dbReference type="AlphaFoldDB" id="F0ZCI5"/>
<dbReference type="eggNOG" id="KOG2499">
    <property type="taxonomic scope" value="Eukaryota"/>
</dbReference>
<keyword evidence="3 6" id="KW-0378">Hydrolase</keyword>
<keyword evidence="5 6" id="KW-0326">Glycosidase</keyword>
<dbReference type="VEuPathDB" id="AmoebaDB:DICPUDRAFT_93851"/>
<dbReference type="Pfam" id="PF14845">
    <property type="entry name" value="Glycohydro_20b2"/>
    <property type="match status" value="1"/>
</dbReference>
<evidence type="ECO:0000256" key="6">
    <source>
        <dbReference type="PIRNR" id="PIRNR001093"/>
    </source>
</evidence>
<dbReference type="InterPro" id="IPR025705">
    <property type="entry name" value="Beta_hexosaminidase_sua/sub"/>
</dbReference>
<sequence length="599" mass="68628">MKKSIILLCTIILSFIISKSVSIRFNNININRDNNDGVIDYTDNNINNFKSINSENSNDFSPNIVAIWPKPKTVNHGNQTFQISSKFYFSSNLISSELLNNTAKRYYKMIFKEDNKNIPSDKEVNYFNYLKIEVYSDDETLKIGFNESYTLHIKETYGILKAGTVYGAMRGLETFYQMVFYNYSSQGYFIPEAPWNIYDEPRFPHRGVMLDTSRHWYSTTFLKKFIDSLSYNKFNTFHWHAVDSQSFPLTSTTFPNMTRGAWTPLEIYSTKDIKEIVQHAKERGIRVVLEVDMPGHAKSWGEAFSEVIPDGIEKAPGCNWDCSTYCDVPLDPSKQKSYDVAFSLLDEFTGTENSIFQDDYCDVPIDPTNPLSIKVATALLEEYTQVFNDSFFHVGGDEINYDCWKGSGLIQQWMENEKYTSFDNLTMYFEEQVFNKLIDLGKTPIVWEETFDVFGTKLSKDVIVQVYHSPTLAKSTTGNGYKTLLSPADFYYLELEYSSWQRAYSFEPTSVISQDNIDLLLGGEGALWTDTIGVSQIISKIYPSASSIAEKLWSPININNTDIAEYRLESFHCSLIFRGINSNNVLSTSIKNLKSCSKS</sequence>
<dbReference type="GO" id="GO:0016020">
    <property type="term" value="C:membrane"/>
    <property type="evidence" value="ECO:0000318"/>
    <property type="project" value="GO_Central"/>
</dbReference>
<reference evidence="12" key="1">
    <citation type="journal article" date="2011" name="Genome Biol.">
        <title>Comparative genomics of the social amoebae Dictyostelium discoideum and Dictyostelium purpureum.</title>
        <authorList>
            <consortium name="US DOE Joint Genome Institute (JGI-PGF)"/>
            <person name="Sucgang R."/>
            <person name="Kuo A."/>
            <person name="Tian X."/>
            <person name="Salerno W."/>
            <person name="Parikh A."/>
            <person name="Feasley C.L."/>
            <person name="Dalin E."/>
            <person name="Tu H."/>
            <person name="Huang E."/>
            <person name="Barry K."/>
            <person name="Lindquist E."/>
            <person name="Shapiro H."/>
            <person name="Bruce D."/>
            <person name="Schmutz J."/>
            <person name="Salamov A."/>
            <person name="Fey P."/>
            <person name="Gaudet P."/>
            <person name="Anjard C."/>
            <person name="Babu M.M."/>
            <person name="Basu S."/>
            <person name="Bushmanova Y."/>
            <person name="van der Wel H."/>
            <person name="Katoh-Kurasawa M."/>
            <person name="Dinh C."/>
            <person name="Coutinho P.M."/>
            <person name="Saito T."/>
            <person name="Elias M."/>
            <person name="Schaap P."/>
            <person name="Kay R.R."/>
            <person name="Henrissat B."/>
            <person name="Eichinger L."/>
            <person name="Rivero F."/>
            <person name="Putnam N.H."/>
            <person name="West C.M."/>
            <person name="Loomis W.F."/>
            <person name="Chisholm R.L."/>
            <person name="Shaulsky G."/>
            <person name="Strassmann J.E."/>
            <person name="Queller D.C."/>
            <person name="Kuspa A."/>
            <person name="Grigoriev I.V."/>
        </authorList>
    </citation>
    <scope>NUCLEOTIDE SEQUENCE [LARGE SCALE GENOMIC DNA]</scope>
    <source>
        <strain evidence="12">QSDP1</strain>
    </source>
</reference>
<evidence type="ECO:0000256" key="8">
    <source>
        <dbReference type="SAM" id="SignalP"/>
    </source>
</evidence>
<dbReference type="InterPro" id="IPR029019">
    <property type="entry name" value="HEX_eukaryotic_N"/>
</dbReference>
<dbReference type="FunCoup" id="F0ZCI5">
    <property type="interactions" value="44"/>
</dbReference>
<dbReference type="InParanoid" id="F0ZCI5"/>
<dbReference type="GeneID" id="10502250"/>
<keyword evidence="12" id="KW-1185">Reference proteome</keyword>
<evidence type="ECO:0000256" key="3">
    <source>
        <dbReference type="ARBA" id="ARBA00022801"/>
    </source>
</evidence>
<dbReference type="EMBL" id="GL870978">
    <property type="protein sequence ID" value="EGC38374.1"/>
    <property type="molecule type" value="Genomic_DNA"/>
</dbReference>
<evidence type="ECO:0000256" key="2">
    <source>
        <dbReference type="ARBA" id="ARBA00006285"/>
    </source>
</evidence>
<dbReference type="Pfam" id="PF00728">
    <property type="entry name" value="Glyco_hydro_20"/>
    <property type="match status" value="1"/>
</dbReference>
<protein>
    <recommendedName>
        <fullName evidence="6">Beta-hexosaminidase</fullName>
        <ecNumber evidence="6">3.2.1.52</ecNumber>
    </recommendedName>
</protein>
<dbReference type="PANTHER" id="PTHR22600:SF21">
    <property type="entry name" value="BETA-HEXOSAMINIDASE A"/>
    <property type="match status" value="1"/>
</dbReference>
<dbReference type="EC" id="3.2.1.52" evidence="6"/>
<dbReference type="InterPro" id="IPR029018">
    <property type="entry name" value="Hex-like_dom2"/>
</dbReference>
<dbReference type="GO" id="GO:0005975">
    <property type="term" value="P:carbohydrate metabolic process"/>
    <property type="evidence" value="ECO:0007669"/>
    <property type="project" value="InterPro"/>
</dbReference>
<dbReference type="GO" id="GO:0005764">
    <property type="term" value="C:lysosome"/>
    <property type="evidence" value="ECO:0000318"/>
    <property type="project" value="GO_Central"/>
</dbReference>
<dbReference type="OMA" id="HATDTQS"/>
<dbReference type="GO" id="GO:0006491">
    <property type="term" value="P:N-glycan processing"/>
    <property type="evidence" value="ECO:0000318"/>
    <property type="project" value="GO_Central"/>
</dbReference>
<evidence type="ECO:0000313" key="11">
    <source>
        <dbReference type="EMBL" id="EGC38374.1"/>
    </source>
</evidence>
<evidence type="ECO:0000313" key="12">
    <source>
        <dbReference type="Proteomes" id="UP000001064"/>
    </source>
</evidence>
<dbReference type="Gene3D" id="3.30.379.10">
    <property type="entry name" value="Chitobiase/beta-hexosaminidase domain 2-like"/>
    <property type="match status" value="1"/>
</dbReference>
<feature type="domain" description="Beta-hexosaminidase eukaryotic type N-terminal" evidence="10">
    <location>
        <begin position="67"/>
        <end position="178"/>
    </location>
</feature>
<dbReference type="InterPro" id="IPR015883">
    <property type="entry name" value="Glyco_hydro_20_cat"/>
</dbReference>
<dbReference type="GO" id="GO:0004563">
    <property type="term" value="F:beta-N-acetylhexosaminidase activity"/>
    <property type="evidence" value="ECO:0000318"/>
    <property type="project" value="GO_Central"/>
</dbReference>
<evidence type="ECO:0000256" key="1">
    <source>
        <dbReference type="ARBA" id="ARBA00001231"/>
    </source>
</evidence>
<feature type="chain" id="PRO_5003262323" description="Beta-hexosaminidase" evidence="8">
    <location>
        <begin position="23"/>
        <end position="599"/>
    </location>
</feature>
<proteinExistence type="inferred from homology"/>
<dbReference type="InterPro" id="IPR017853">
    <property type="entry name" value="GH"/>
</dbReference>
<organism evidence="11 12">
    <name type="scientific">Dictyostelium purpureum</name>
    <name type="common">Slime mold</name>
    <dbReference type="NCBI Taxonomy" id="5786"/>
    <lineage>
        <taxon>Eukaryota</taxon>
        <taxon>Amoebozoa</taxon>
        <taxon>Evosea</taxon>
        <taxon>Eumycetozoa</taxon>
        <taxon>Dictyostelia</taxon>
        <taxon>Dictyosteliales</taxon>
        <taxon>Dictyosteliaceae</taxon>
        <taxon>Dictyostelium</taxon>
    </lineage>
</organism>
<keyword evidence="4" id="KW-0325">Glycoprotein</keyword>
<evidence type="ECO:0000256" key="7">
    <source>
        <dbReference type="PIRSR" id="PIRSR001093-1"/>
    </source>
</evidence>